<evidence type="ECO:0000313" key="3">
    <source>
        <dbReference type="Proteomes" id="UP000693946"/>
    </source>
</evidence>
<dbReference type="AlphaFoldDB" id="A0AAV6SNH0"/>
<reference evidence="2 3" key="1">
    <citation type="journal article" date="2021" name="Sci. Rep.">
        <title>Chromosome anchoring in Senegalese sole (Solea senegalensis) reveals sex-associated markers and genome rearrangements in flatfish.</title>
        <authorList>
            <person name="Guerrero-Cozar I."/>
            <person name="Gomez-Garrido J."/>
            <person name="Berbel C."/>
            <person name="Martinez-Blanch J.F."/>
            <person name="Alioto T."/>
            <person name="Claros M.G."/>
            <person name="Gagnaire P.A."/>
            <person name="Manchado M."/>
        </authorList>
    </citation>
    <scope>NUCLEOTIDE SEQUENCE [LARGE SCALE GENOMIC DNA]</scope>
    <source>
        <strain evidence="2">Sse05_10M</strain>
    </source>
</reference>
<evidence type="ECO:0000313" key="2">
    <source>
        <dbReference type="EMBL" id="KAG7518617.1"/>
    </source>
</evidence>
<dbReference type="Proteomes" id="UP000693946">
    <property type="component" value="Linkage Group LG12"/>
</dbReference>
<proteinExistence type="predicted"/>
<feature type="compositionally biased region" description="Polar residues" evidence="1">
    <location>
        <begin position="114"/>
        <end position="126"/>
    </location>
</feature>
<evidence type="ECO:0000256" key="1">
    <source>
        <dbReference type="SAM" id="MobiDB-lite"/>
    </source>
</evidence>
<comment type="caution">
    <text evidence="2">The sequence shown here is derived from an EMBL/GenBank/DDBJ whole genome shotgun (WGS) entry which is preliminary data.</text>
</comment>
<gene>
    <name evidence="2" type="ORF">JOB18_038850</name>
</gene>
<dbReference type="EMBL" id="JAGKHQ010000004">
    <property type="protein sequence ID" value="KAG7518617.1"/>
    <property type="molecule type" value="Genomic_DNA"/>
</dbReference>
<feature type="region of interest" description="Disordered" evidence="1">
    <location>
        <begin position="87"/>
        <end position="126"/>
    </location>
</feature>
<keyword evidence="3" id="KW-1185">Reference proteome</keyword>
<accession>A0AAV6SNH0</accession>
<protein>
    <submittedName>
        <fullName evidence="2">Uncharacterized protein</fullName>
    </submittedName>
</protein>
<feature type="compositionally biased region" description="Low complexity" evidence="1">
    <location>
        <begin position="87"/>
        <end position="98"/>
    </location>
</feature>
<organism evidence="2 3">
    <name type="scientific">Solea senegalensis</name>
    <name type="common">Senegalese sole</name>
    <dbReference type="NCBI Taxonomy" id="28829"/>
    <lineage>
        <taxon>Eukaryota</taxon>
        <taxon>Metazoa</taxon>
        <taxon>Chordata</taxon>
        <taxon>Craniata</taxon>
        <taxon>Vertebrata</taxon>
        <taxon>Euteleostomi</taxon>
        <taxon>Actinopterygii</taxon>
        <taxon>Neopterygii</taxon>
        <taxon>Teleostei</taxon>
        <taxon>Neoteleostei</taxon>
        <taxon>Acanthomorphata</taxon>
        <taxon>Carangaria</taxon>
        <taxon>Pleuronectiformes</taxon>
        <taxon>Pleuronectoidei</taxon>
        <taxon>Soleidae</taxon>
        <taxon>Solea</taxon>
    </lineage>
</organism>
<sequence length="151" mass="16176">MSSFMDLATAPFQQMVSLYAANHSTAVWDPSTCPRSSSCSIPNRLPSWSEVVVRGRNRDSGRTASPPRLSLSNHYMALVADTPALPAAEPAAPACPDMDPLKIGPADTAKLQPTVPSTVSCSISRPSRQRLLREAVFRHSRGNGESLSSRG</sequence>
<name>A0AAV6SNH0_SOLSE</name>